<evidence type="ECO:0000256" key="2">
    <source>
        <dbReference type="SAM" id="Phobius"/>
    </source>
</evidence>
<keyword evidence="2" id="KW-0472">Membrane</keyword>
<keyword evidence="2" id="KW-0812">Transmembrane</keyword>
<sequence>MARRDEPPVPGLLDRREPRELGGGAVDRRAALERRGRSGGSFYGSRLRWAGWIAWALAAFAVVLTVVWQRPEPLGAAALWGLAGVGCRRSARLVEGPLGPARALALLGLVVALVVLLIVGAGLVAQGERA</sequence>
<organism evidence="3 4">
    <name type="scientific">Cellulosimicrobium cellulans</name>
    <name type="common">Arthrobacter luteus</name>
    <dbReference type="NCBI Taxonomy" id="1710"/>
    <lineage>
        <taxon>Bacteria</taxon>
        <taxon>Bacillati</taxon>
        <taxon>Actinomycetota</taxon>
        <taxon>Actinomycetes</taxon>
        <taxon>Micrococcales</taxon>
        <taxon>Promicromonosporaceae</taxon>
        <taxon>Cellulosimicrobium</taxon>
    </lineage>
</organism>
<evidence type="ECO:0000313" key="3">
    <source>
        <dbReference type="EMBL" id="GED11429.1"/>
    </source>
</evidence>
<feature type="region of interest" description="Disordered" evidence="1">
    <location>
        <begin position="1"/>
        <end position="24"/>
    </location>
</feature>
<dbReference type="RefSeq" id="WP_141390842.1">
    <property type="nucleotide sequence ID" value="NZ_BJNZ01000029.1"/>
</dbReference>
<evidence type="ECO:0000256" key="1">
    <source>
        <dbReference type="SAM" id="MobiDB-lite"/>
    </source>
</evidence>
<dbReference type="EMBL" id="BJNZ01000029">
    <property type="protein sequence ID" value="GED11429.1"/>
    <property type="molecule type" value="Genomic_DNA"/>
</dbReference>
<protein>
    <submittedName>
        <fullName evidence="3">Uncharacterized protein</fullName>
    </submittedName>
</protein>
<gene>
    <name evidence="3" type="ORF">CCE02nite_34280</name>
</gene>
<dbReference type="Proteomes" id="UP000316659">
    <property type="component" value="Unassembled WGS sequence"/>
</dbReference>
<feature type="transmembrane region" description="Helical" evidence="2">
    <location>
        <begin position="103"/>
        <end position="125"/>
    </location>
</feature>
<reference evidence="3 4" key="1">
    <citation type="submission" date="2019-06" db="EMBL/GenBank/DDBJ databases">
        <title>Whole genome shotgun sequence of Cellulosimicrobium cellulans NBRC 15516.</title>
        <authorList>
            <person name="Hosoyama A."/>
            <person name="Uohara A."/>
            <person name="Ohji S."/>
            <person name="Ichikawa N."/>
        </authorList>
    </citation>
    <scope>NUCLEOTIDE SEQUENCE [LARGE SCALE GENOMIC DNA]</scope>
    <source>
        <strain evidence="3 4">NBRC 15516</strain>
    </source>
</reference>
<name>A0A4Y4E157_CELCE</name>
<keyword evidence="2" id="KW-1133">Transmembrane helix</keyword>
<feature type="transmembrane region" description="Helical" evidence="2">
    <location>
        <begin position="49"/>
        <end position="68"/>
    </location>
</feature>
<proteinExistence type="predicted"/>
<accession>A0A4Y4E157</accession>
<dbReference type="AlphaFoldDB" id="A0A4Y4E157"/>
<comment type="caution">
    <text evidence="3">The sequence shown here is derived from an EMBL/GenBank/DDBJ whole genome shotgun (WGS) entry which is preliminary data.</text>
</comment>
<evidence type="ECO:0000313" key="4">
    <source>
        <dbReference type="Proteomes" id="UP000316659"/>
    </source>
</evidence>